<comment type="caution">
    <text evidence="1">The sequence shown here is derived from an EMBL/GenBank/DDBJ whole genome shotgun (WGS) entry which is preliminary data.</text>
</comment>
<protein>
    <submittedName>
        <fullName evidence="1">Uncharacterized protein</fullName>
    </submittedName>
</protein>
<accession>A0ABT8DYN1</accession>
<sequence length="83" mass="9099">MRLSELKGPGDEALVHEAWRGRAATALRGASAMLDRLADALARVQALRRRRPELEFYAEAGAPEGALYMDGRLVGKLPGVRRL</sequence>
<keyword evidence="2" id="KW-1185">Reference proteome</keyword>
<evidence type="ECO:0000313" key="2">
    <source>
        <dbReference type="Proteomes" id="UP001228044"/>
    </source>
</evidence>
<evidence type="ECO:0000313" key="1">
    <source>
        <dbReference type="EMBL" id="MDN3922691.1"/>
    </source>
</evidence>
<dbReference type="RefSeq" id="WP_290360982.1">
    <property type="nucleotide sequence ID" value="NZ_JAUHHC010000005.1"/>
</dbReference>
<reference evidence="1 2" key="1">
    <citation type="submission" date="2023-06" db="EMBL/GenBank/DDBJ databases">
        <title>Pelomonas sp. PFR6 16S ribosomal RNA gene Genome sequencing and assembly.</title>
        <authorList>
            <person name="Woo H."/>
        </authorList>
    </citation>
    <scope>NUCLEOTIDE SEQUENCE [LARGE SCALE GENOMIC DNA]</scope>
    <source>
        <strain evidence="1 2">PFR6</strain>
    </source>
</reference>
<gene>
    <name evidence="1" type="ORF">QWJ38_20555</name>
</gene>
<dbReference type="EMBL" id="JAUHHC010000005">
    <property type="protein sequence ID" value="MDN3922691.1"/>
    <property type="molecule type" value="Genomic_DNA"/>
</dbReference>
<organism evidence="1 2">
    <name type="scientific">Roseateles violae</name>
    <dbReference type="NCBI Taxonomy" id="3058042"/>
    <lineage>
        <taxon>Bacteria</taxon>
        <taxon>Pseudomonadati</taxon>
        <taxon>Pseudomonadota</taxon>
        <taxon>Betaproteobacteria</taxon>
        <taxon>Burkholderiales</taxon>
        <taxon>Sphaerotilaceae</taxon>
        <taxon>Roseateles</taxon>
    </lineage>
</organism>
<proteinExistence type="predicted"/>
<dbReference type="Proteomes" id="UP001228044">
    <property type="component" value="Unassembled WGS sequence"/>
</dbReference>
<name>A0ABT8DYN1_9BURK</name>